<dbReference type="Gene3D" id="1.20.58.1180">
    <property type="match status" value="1"/>
</dbReference>
<organism evidence="1 2">
    <name type="scientific">Myxozyma melibiosi</name>
    <dbReference type="NCBI Taxonomy" id="54550"/>
    <lineage>
        <taxon>Eukaryota</taxon>
        <taxon>Fungi</taxon>
        <taxon>Dikarya</taxon>
        <taxon>Ascomycota</taxon>
        <taxon>Saccharomycotina</taxon>
        <taxon>Lipomycetes</taxon>
        <taxon>Lipomycetales</taxon>
        <taxon>Lipomycetaceae</taxon>
        <taxon>Myxozyma</taxon>
    </lineage>
</organism>
<dbReference type="Pfam" id="PF01161">
    <property type="entry name" value="PBP"/>
    <property type="match status" value="1"/>
</dbReference>
<sequence>MPRVPQILSKAVRMPLRSLSTSVGSTGESSAAAAADAEKRKRSFAIQFKPEEVVPEEKAKTVARAIGCSVEDLVAYPSLSDPENEEKVLVTAKALTLPPTMRPPYLEWRTPVKPVSLKSKRSNQAYKSPAGLNNAYKEALSVIEEDREQHYANVLKLADKVDKLKARQEEATEEKIKKSIGAEIYIAEVGIEKSRVLAELCNTEAIVQFERGQADMRFAIHRELARKKWMGLRRIQLVDRLENMHVMPDTMPYLKPLVDLQVRFPGPTAYWFDPGRILSTGVTAQEPEFKINTFADKTRLYTIVIVDPDTPDFENDTYKTTLHYILSDIEIHGNHPDVKKENARVVVPYLPPAPEKNSGVHRYSVWLFQQPDDKPLALQQRGERIIDEDKLLQRDRFDIRLFRSAYGLKSVGAHLWRNKYDSQTEAVREKFNLGPGTVWSRSRILHY</sequence>
<protein>
    <submittedName>
        <fullName evidence="1">Phosphatidylethanolamine-binding protein</fullName>
    </submittedName>
</protein>
<keyword evidence="2" id="KW-1185">Reference proteome</keyword>
<reference evidence="1 2" key="1">
    <citation type="submission" date="2024-03" db="EMBL/GenBank/DDBJ databases">
        <title>Genome-scale model development and genomic sequencing of the oleaginous clade Lipomyces.</title>
        <authorList>
            <consortium name="Lawrence Berkeley National Laboratory"/>
            <person name="Czajka J.J."/>
            <person name="Han Y."/>
            <person name="Kim J."/>
            <person name="Mondo S.J."/>
            <person name="Hofstad B.A."/>
            <person name="Robles A."/>
            <person name="Haridas S."/>
            <person name="Riley R."/>
            <person name="LaButti K."/>
            <person name="Pangilinan J."/>
            <person name="Andreopoulos W."/>
            <person name="Lipzen A."/>
            <person name="Yan J."/>
            <person name="Wang M."/>
            <person name="Ng V."/>
            <person name="Grigoriev I.V."/>
            <person name="Spatafora J.W."/>
            <person name="Magnuson J.K."/>
            <person name="Baker S.E."/>
            <person name="Pomraning K.R."/>
        </authorList>
    </citation>
    <scope>NUCLEOTIDE SEQUENCE [LARGE SCALE GENOMIC DNA]</scope>
    <source>
        <strain evidence="1 2">Phaff 52-87</strain>
    </source>
</reference>
<evidence type="ECO:0000313" key="1">
    <source>
        <dbReference type="EMBL" id="KAK7205273.1"/>
    </source>
</evidence>
<dbReference type="Proteomes" id="UP001498771">
    <property type="component" value="Unassembled WGS sequence"/>
</dbReference>
<gene>
    <name evidence="1" type="ORF">BZA70DRAFT_277751</name>
</gene>
<dbReference type="SUPFAM" id="SSF49777">
    <property type="entry name" value="PEBP-like"/>
    <property type="match status" value="1"/>
</dbReference>
<dbReference type="InterPro" id="IPR008914">
    <property type="entry name" value="PEBP"/>
</dbReference>
<evidence type="ECO:0000313" key="2">
    <source>
        <dbReference type="Proteomes" id="UP001498771"/>
    </source>
</evidence>
<dbReference type="CDD" id="cd00866">
    <property type="entry name" value="PEBP_euk"/>
    <property type="match status" value="1"/>
</dbReference>
<comment type="caution">
    <text evidence="1">The sequence shown here is derived from an EMBL/GenBank/DDBJ whole genome shotgun (WGS) entry which is preliminary data.</text>
</comment>
<dbReference type="PANTHER" id="PTHR11362:SF82">
    <property type="entry name" value="PHOSPHATIDYLETHANOLAMINE-BINDING PROTEIN 4"/>
    <property type="match status" value="1"/>
</dbReference>
<dbReference type="PANTHER" id="PTHR11362">
    <property type="entry name" value="PHOSPHATIDYLETHANOLAMINE-BINDING PROTEIN"/>
    <property type="match status" value="1"/>
</dbReference>
<dbReference type="InterPro" id="IPR036610">
    <property type="entry name" value="PEBP-like_sf"/>
</dbReference>
<name>A0ABR1F820_9ASCO</name>
<proteinExistence type="predicted"/>
<dbReference type="InterPro" id="IPR035810">
    <property type="entry name" value="PEBP_euk"/>
</dbReference>
<dbReference type="GeneID" id="90038006"/>
<dbReference type="EMBL" id="JBBJBU010000005">
    <property type="protein sequence ID" value="KAK7205273.1"/>
    <property type="molecule type" value="Genomic_DNA"/>
</dbReference>
<dbReference type="RefSeq" id="XP_064768306.1">
    <property type="nucleotide sequence ID" value="XM_064912494.1"/>
</dbReference>
<accession>A0ABR1F820</accession>
<dbReference type="Gene3D" id="3.90.280.10">
    <property type="entry name" value="PEBP-like"/>
    <property type="match status" value="1"/>
</dbReference>